<dbReference type="InterPro" id="IPR013740">
    <property type="entry name" value="Redoxin"/>
</dbReference>
<protein>
    <submittedName>
        <fullName evidence="3">Redoxin domain protein</fullName>
    </submittedName>
</protein>
<keyword evidence="4" id="KW-1185">Reference proteome</keyword>
<dbReference type="PANTHER" id="PTHR42852">
    <property type="entry name" value="THIOL:DISULFIDE INTERCHANGE PROTEIN DSBE"/>
    <property type="match status" value="1"/>
</dbReference>
<dbReference type="InterPro" id="IPR036249">
    <property type="entry name" value="Thioredoxin-like_sf"/>
</dbReference>
<dbReference type="OrthoDB" id="677063at2"/>
<dbReference type="Proteomes" id="UP000000852">
    <property type="component" value="Chromosome"/>
</dbReference>
<dbReference type="Gene3D" id="3.40.30.10">
    <property type="entry name" value="Glutaredoxin"/>
    <property type="match status" value="1"/>
</dbReference>
<dbReference type="AlphaFoldDB" id="C6Y2R6"/>
<feature type="signal peptide" evidence="1">
    <location>
        <begin position="1"/>
        <end position="21"/>
    </location>
</feature>
<dbReference type="KEGG" id="phe:Phep_0907"/>
<proteinExistence type="predicted"/>
<feature type="domain" description="Thioredoxin" evidence="2">
    <location>
        <begin position="256"/>
        <end position="407"/>
    </location>
</feature>
<evidence type="ECO:0000259" key="2">
    <source>
        <dbReference type="PROSITE" id="PS51352"/>
    </source>
</evidence>
<gene>
    <name evidence="3" type="ordered locus">Phep_0907</name>
</gene>
<organism evidence="3 4">
    <name type="scientific">Pedobacter heparinus (strain ATCC 13125 / DSM 2366 / CIP 104194 / JCM 7457 / NBRC 12017 / NCIMB 9290 / NRRL B-14731 / HIM 762-3)</name>
    <dbReference type="NCBI Taxonomy" id="485917"/>
    <lineage>
        <taxon>Bacteria</taxon>
        <taxon>Pseudomonadati</taxon>
        <taxon>Bacteroidota</taxon>
        <taxon>Sphingobacteriia</taxon>
        <taxon>Sphingobacteriales</taxon>
        <taxon>Sphingobacteriaceae</taxon>
        <taxon>Pedobacter</taxon>
    </lineage>
</organism>
<dbReference type="STRING" id="485917.Phep_0907"/>
<dbReference type="GO" id="GO:0016491">
    <property type="term" value="F:oxidoreductase activity"/>
    <property type="evidence" value="ECO:0007669"/>
    <property type="project" value="InterPro"/>
</dbReference>
<dbReference type="PANTHER" id="PTHR42852:SF13">
    <property type="entry name" value="PROTEIN DIPZ"/>
    <property type="match status" value="1"/>
</dbReference>
<name>C6Y2R6_PEDHD</name>
<evidence type="ECO:0000256" key="1">
    <source>
        <dbReference type="SAM" id="SignalP"/>
    </source>
</evidence>
<accession>C6Y2R6</accession>
<sequence length="407" mass="47480">MKKIKLVIALLFSVISMVSIAQEKLSNSHKSEADQYWETKPICYPPASGVTLPDKYNQKDFDRYIESKTEVNIYDELFRRTLREWGIRFWTLFPNDQRRFEWLVTSRLYEPAYFANVREGARAKAEKKYVVQLDTLAKNGWKILYCQYLKEFLSSNEVSEQRKEILFRQELSFGFFNKKWRNSKQEKFDLQQHVLQSVDFAKRYGAEGPVVNMLGVLYRDRNDFGLDDQDIDKYLALLKATEFSAFHQQARGIESVRKLYKIPLKLQTKSVDGKLVDLEKYKGKLVLVDFWSLGCTVCIEKMPEIKQVFDKYNSKGFEVISACISGYINEDKKKIEQIHQKTGANWPLAILDFRPGGLGRKIFDTYGWQGVPQLLLLDEEGKLLSSGSEFRTKGSLEKLVKQHLDKN</sequence>
<dbReference type="RefSeq" id="WP_012781073.1">
    <property type="nucleotide sequence ID" value="NC_013061.1"/>
</dbReference>
<dbReference type="CDD" id="cd02966">
    <property type="entry name" value="TlpA_like_family"/>
    <property type="match status" value="1"/>
</dbReference>
<dbReference type="EMBL" id="CP001681">
    <property type="protein sequence ID" value="ACU03129.1"/>
    <property type="molecule type" value="Genomic_DNA"/>
</dbReference>
<dbReference type="PROSITE" id="PS51352">
    <property type="entry name" value="THIOREDOXIN_2"/>
    <property type="match status" value="1"/>
</dbReference>
<dbReference type="Pfam" id="PF08534">
    <property type="entry name" value="Redoxin"/>
    <property type="match status" value="1"/>
</dbReference>
<feature type="chain" id="PRO_5002974695" evidence="1">
    <location>
        <begin position="22"/>
        <end position="407"/>
    </location>
</feature>
<dbReference type="InterPro" id="IPR050553">
    <property type="entry name" value="Thioredoxin_ResA/DsbE_sf"/>
</dbReference>
<evidence type="ECO:0000313" key="4">
    <source>
        <dbReference type="Proteomes" id="UP000000852"/>
    </source>
</evidence>
<dbReference type="HOGENOM" id="CLU_675880_0_0_10"/>
<evidence type="ECO:0000313" key="3">
    <source>
        <dbReference type="EMBL" id="ACU03129.1"/>
    </source>
</evidence>
<dbReference type="eggNOG" id="COG0526">
    <property type="taxonomic scope" value="Bacteria"/>
</dbReference>
<dbReference type="SUPFAM" id="SSF52833">
    <property type="entry name" value="Thioredoxin-like"/>
    <property type="match status" value="1"/>
</dbReference>
<reference evidence="3 4" key="1">
    <citation type="journal article" date="2009" name="Stand. Genomic Sci.">
        <title>Complete genome sequence of Pedobacter heparinus type strain (HIM 762-3).</title>
        <authorList>
            <person name="Han C."/>
            <person name="Spring S."/>
            <person name="Lapidus A."/>
            <person name="Del Rio T.G."/>
            <person name="Tice H."/>
            <person name="Copeland A."/>
            <person name="Cheng J.F."/>
            <person name="Lucas S."/>
            <person name="Chen F."/>
            <person name="Nolan M."/>
            <person name="Bruce D."/>
            <person name="Goodwin L."/>
            <person name="Pitluck S."/>
            <person name="Ivanova N."/>
            <person name="Mavromatis K."/>
            <person name="Mikhailova N."/>
            <person name="Pati A."/>
            <person name="Chen A."/>
            <person name="Palaniappan K."/>
            <person name="Land M."/>
            <person name="Hauser L."/>
            <person name="Chang Y.J."/>
            <person name="Jeffries C.C."/>
            <person name="Saunders E."/>
            <person name="Chertkov O."/>
            <person name="Brettin T."/>
            <person name="Goker M."/>
            <person name="Rohde M."/>
            <person name="Bristow J."/>
            <person name="Eisen J.A."/>
            <person name="Markowitz V."/>
            <person name="Hugenholtz P."/>
            <person name="Kyrpides N.C."/>
            <person name="Klenk H.P."/>
            <person name="Detter J.C."/>
        </authorList>
    </citation>
    <scope>NUCLEOTIDE SEQUENCE [LARGE SCALE GENOMIC DNA]</scope>
    <source>
        <strain evidence="4">ATCC 13125 / DSM 2366 / CIP 104194 / JCM 7457 / NBRC 12017 / NCIMB 9290 / NRRL B-14731 / HIM 762-3</strain>
    </source>
</reference>
<dbReference type="InterPro" id="IPR013766">
    <property type="entry name" value="Thioredoxin_domain"/>
</dbReference>
<keyword evidence="1" id="KW-0732">Signal</keyword>